<gene>
    <name evidence="2" type="ORF">METZ01_LOCUS360075</name>
</gene>
<organism evidence="2">
    <name type="scientific">marine metagenome</name>
    <dbReference type="NCBI Taxonomy" id="408172"/>
    <lineage>
        <taxon>unclassified sequences</taxon>
        <taxon>metagenomes</taxon>
        <taxon>ecological metagenomes</taxon>
    </lineage>
</organism>
<name>A0A382SE92_9ZZZZ</name>
<reference evidence="2" key="1">
    <citation type="submission" date="2018-05" db="EMBL/GenBank/DDBJ databases">
        <authorList>
            <person name="Lanie J.A."/>
            <person name="Ng W.-L."/>
            <person name="Kazmierczak K.M."/>
            <person name="Andrzejewski T.M."/>
            <person name="Davidsen T.M."/>
            <person name="Wayne K.J."/>
            <person name="Tettelin H."/>
            <person name="Glass J.I."/>
            <person name="Rusch D."/>
            <person name="Podicherti R."/>
            <person name="Tsui H.-C.T."/>
            <person name="Winkler M.E."/>
        </authorList>
    </citation>
    <scope>NUCLEOTIDE SEQUENCE</scope>
</reference>
<evidence type="ECO:0000313" key="2">
    <source>
        <dbReference type="EMBL" id="SVD07221.1"/>
    </source>
</evidence>
<proteinExistence type="predicted"/>
<evidence type="ECO:0000256" key="1">
    <source>
        <dbReference type="SAM" id="Phobius"/>
    </source>
</evidence>
<feature type="transmembrane region" description="Helical" evidence="1">
    <location>
        <begin position="18"/>
        <end position="35"/>
    </location>
</feature>
<dbReference type="AlphaFoldDB" id="A0A382SE92"/>
<feature type="transmembrane region" description="Helical" evidence="1">
    <location>
        <begin position="112"/>
        <end position="133"/>
    </location>
</feature>
<protein>
    <submittedName>
        <fullName evidence="2">Uncharacterized protein</fullName>
    </submittedName>
</protein>
<keyword evidence="1" id="KW-0812">Transmembrane</keyword>
<dbReference type="EMBL" id="UINC01127836">
    <property type="protein sequence ID" value="SVD07221.1"/>
    <property type="molecule type" value="Genomic_DNA"/>
</dbReference>
<feature type="non-terminal residue" evidence="2">
    <location>
        <position position="215"/>
    </location>
</feature>
<feature type="transmembrane region" description="Helical" evidence="1">
    <location>
        <begin position="80"/>
        <end position="100"/>
    </location>
</feature>
<accession>A0A382SE92</accession>
<keyword evidence="1" id="KW-0472">Membrane</keyword>
<sequence>MSQHNVHESFLLYRSLKFMWLAIALVFVCILLYVLHSPLGEPSGSSWLGYTLGCISATLVIWLSWFGIRKRQYALGTTKLKVWLSAHIYFGLALVVIATLHSGFQIGWNIHSVAYVLMLLTVISGIFGIYIYARYPKLMTKNRAGLSMEEMMGQISELDQQLLEEGQRLPEEINTALLKAARETYIGGNILEKISPKRIVCPTTEARNLMETKFA</sequence>
<keyword evidence="1" id="KW-1133">Transmembrane helix</keyword>
<feature type="transmembrane region" description="Helical" evidence="1">
    <location>
        <begin position="47"/>
        <end position="68"/>
    </location>
</feature>